<evidence type="ECO:0000256" key="2">
    <source>
        <dbReference type="ARBA" id="ARBA00010617"/>
    </source>
</evidence>
<protein>
    <submittedName>
        <fullName evidence="5">Cytochrome</fullName>
    </submittedName>
</protein>
<keyword evidence="3" id="KW-0408">Iron</keyword>
<evidence type="ECO:0000256" key="4">
    <source>
        <dbReference type="SAM" id="MobiDB-lite"/>
    </source>
</evidence>
<evidence type="ECO:0000256" key="1">
    <source>
        <dbReference type="ARBA" id="ARBA00001971"/>
    </source>
</evidence>
<dbReference type="PRINTS" id="PR00385">
    <property type="entry name" value="P450"/>
</dbReference>
<accession>A0ABN5VK43</accession>
<feature type="compositionally biased region" description="Basic and acidic residues" evidence="4">
    <location>
        <begin position="354"/>
        <end position="366"/>
    </location>
</feature>
<feature type="region of interest" description="Disordered" evidence="4">
    <location>
        <begin position="354"/>
        <end position="373"/>
    </location>
</feature>
<dbReference type="InterPro" id="IPR002401">
    <property type="entry name" value="Cyt_P450_E_grp-I"/>
</dbReference>
<dbReference type="PANTHER" id="PTHR24305:SF166">
    <property type="entry name" value="CYTOCHROME P450 12A4, MITOCHONDRIAL-RELATED"/>
    <property type="match status" value="1"/>
</dbReference>
<dbReference type="InterPro" id="IPR050121">
    <property type="entry name" value="Cytochrome_P450_monoxygenase"/>
</dbReference>
<dbReference type="Gene3D" id="1.10.630.10">
    <property type="entry name" value="Cytochrome P450"/>
    <property type="match status" value="1"/>
</dbReference>
<dbReference type="Pfam" id="PF00067">
    <property type="entry name" value="p450"/>
    <property type="match status" value="1"/>
</dbReference>
<comment type="cofactor">
    <cofactor evidence="1">
        <name>heme</name>
        <dbReference type="ChEBI" id="CHEBI:30413"/>
    </cofactor>
</comment>
<dbReference type="PANTHER" id="PTHR24305">
    <property type="entry name" value="CYTOCHROME P450"/>
    <property type="match status" value="1"/>
</dbReference>
<comment type="similarity">
    <text evidence="2 3">Belongs to the cytochrome P450 family.</text>
</comment>
<evidence type="ECO:0000256" key="3">
    <source>
        <dbReference type="RuleBase" id="RU000461"/>
    </source>
</evidence>
<dbReference type="SUPFAM" id="SSF48264">
    <property type="entry name" value="Cytochrome P450"/>
    <property type="match status" value="1"/>
</dbReference>
<reference evidence="5 6" key="1">
    <citation type="journal article" date="2010" name="ChemBioChem">
        <title>Cloning and characterization of the biosynthetic gene cluster of 16-membered macrolide antibiotic FD-891: involvement of a dual functional cytochrome P450 monooxygenase catalyzing epoxidation and hydroxylation.</title>
        <authorList>
            <person name="Kudo F."/>
            <person name="Motegi A."/>
            <person name="Mizoue K."/>
            <person name="Eguchi T."/>
        </authorList>
    </citation>
    <scope>NUCLEOTIDE SEQUENCE [LARGE SCALE GENOMIC DNA]</scope>
    <source>
        <strain evidence="5 6">A-8890</strain>
    </source>
</reference>
<gene>
    <name evidence="5" type="ORF">SGFS_040220</name>
</gene>
<dbReference type="InterPro" id="IPR017972">
    <property type="entry name" value="Cyt_P450_CS"/>
</dbReference>
<evidence type="ECO:0000313" key="6">
    <source>
        <dbReference type="Proteomes" id="UP001321542"/>
    </source>
</evidence>
<dbReference type="InterPro" id="IPR036396">
    <property type="entry name" value="Cyt_P450_sf"/>
</dbReference>
<name>A0ABN5VK43_9ACTN</name>
<keyword evidence="6" id="KW-1185">Reference proteome</keyword>
<evidence type="ECO:0000313" key="5">
    <source>
        <dbReference type="EMBL" id="BBC32728.1"/>
    </source>
</evidence>
<keyword evidence="3" id="KW-0560">Oxidoreductase</keyword>
<dbReference type="RefSeq" id="WP_286252003.1">
    <property type="nucleotide sequence ID" value="NZ_AP018448.1"/>
</dbReference>
<keyword evidence="3" id="KW-0349">Heme</keyword>
<dbReference type="InterPro" id="IPR001128">
    <property type="entry name" value="Cyt_P450"/>
</dbReference>
<reference evidence="5 6" key="2">
    <citation type="journal article" date="2023" name="ChemBioChem">
        <title>Acyltransferase Domain Exchange between Two Independent Type I Polyketide Synthases in the Same Producer Strain of Macrolide Antibiotics.</title>
        <authorList>
            <person name="Kudo F."/>
            <person name="Kishikawa K."/>
            <person name="Tsuboi K."/>
            <person name="Kido T."/>
            <person name="Usui T."/>
            <person name="Hashimoto J."/>
            <person name="Shin-Ya K."/>
            <person name="Miyanaga A."/>
            <person name="Eguchi T."/>
        </authorList>
    </citation>
    <scope>NUCLEOTIDE SEQUENCE [LARGE SCALE GENOMIC DNA]</scope>
    <source>
        <strain evidence="5 6">A-8890</strain>
    </source>
</reference>
<keyword evidence="3" id="KW-0479">Metal-binding</keyword>
<organism evidence="5 6">
    <name type="scientific">Streptomyces graminofaciens</name>
    <dbReference type="NCBI Taxonomy" id="68212"/>
    <lineage>
        <taxon>Bacteria</taxon>
        <taxon>Bacillati</taxon>
        <taxon>Actinomycetota</taxon>
        <taxon>Actinomycetes</taxon>
        <taxon>Kitasatosporales</taxon>
        <taxon>Streptomycetaceae</taxon>
        <taxon>Streptomyces</taxon>
    </lineage>
</organism>
<feature type="region of interest" description="Disordered" evidence="4">
    <location>
        <begin position="1"/>
        <end position="23"/>
    </location>
</feature>
<sequence>MDIEAALGSLPHAPGTGRPVPEVEPGLVERWRAQGGELVELLSQVRERCGGVAAFRLGPAPTVLVTDPQAVQHVLARHPERYVKRSHRARLLIGDGVMAATGEAWKRQRRVLQAQFTGTGMRRYEQRITAAARTTAGRWDDCARTGRTLDVGQEMRRFALDAIWRALTGHPLDDATERELAAMEAVGAAIPTLPADADKARDAVADDLARIDAVARHAIEAARGATAGPDGPGLLHVLIDAADEHPEYTDQLIRDELVTLLAAGHETTATTLTWLHLLLDRHPAAREQALAAGGEGSPERRQAIQALVHETLRLYPSAWILPRHAAEDDTLAGYTVEAGTDLLVSPYLTHRDPELFPDPERFDPRRFTTPNGRPAQPGAYYPFGIGPRACVGLQFALRESTILLEHLLPAHVPVFSATPTKAVWGITVRPDGPTAATLAPSLA</sequence>
<dbReference type="PROSITE" id="PS00086">
    <property type="entry name" value="CYTOCHROME_P450"/>
    <property type="match status" value="1"/>
</dbReference>
<dbReference type="Proteomes" id="UP001321542">
    <property type="component" value="Chromosome"/>
</dbReference>
<dbReference type="EMBL" id="AP018448">
    <property type="protein sequence ID" value="BBC32728.1"/>
    <property type="molecule type" value="Genomic_DNA"/>
</dbReference>
<keyword evidence="3" id="KW-0503">Monooxygenase</keyword>
<proteinExistence type="inferred from homology"/>
<dbReference type="PRINTS" id="PR00463">
    <property type="entry name" value="EP450I"/>
</dbReference>